<dbReference type="SUPFAM" id="SSF55920">
    <property type="entry name" value="Creatinase/aminopeptidase"/>
    <property type="match status" value="1"/>
</dbReference>
<keyword evidence="4 7" id="KW-0378">Hydrolase</keyword>
<comment type="similarity">
    <text evidence="2">Belongs to the peptidase M24B family.</text>
</comment>
<evidence type="ECO:0000256" key="1">
    <source>
        <dbReference type="ARBA" id="ARBA00001936"/>
    </source>
</evidence>
<dbReference type="EC" id="3.4.11.9" evidence="7"/>
<dbReference type="GO" id="GO:0005829">
    <property type="term" value="C:cytosol"/>
    <property type="evidence" value="ECO:0007669"/>
    <property type="project" value="TreeGrafter"/>
</dbReference>
<dbReference type="GO" id="GO:0006508">
    <property type="term" value="P:proteolysis"/>
    <property type="evidence" value="ECO:0007669"/>
    <property type="project" value="TreeGrafter"/>
</dbReference>
<evidence type="ECO:0000259" key="6">
    <source>
        <dbReference type="SMART" id="SM01011"/>
    </source>
</evidence>
<evidence type="ECO:0000256" key="5">
    <source>
        <dbReference type="ARBA" id="ARBA00023211"/>
    </source>
</evidence>
<dbReference type="GO" id="GO:0030145">
    <property type="term" value="F:manganese ion binding"/>
    <property type="evidence" value="ECO:0007669"/>
    <property type="project" value="InterPro"/>
</dbReference>
<evidence type="ECO:0000256" key="3">
    <source>
        <dbReference type="ARBA" id="ARBA00022723"/>
    </source>
</evidence>
<dbReference type="Pfam" id="PF05195">
    <property type="entry name" value="AMP_N"/>
    <property type="match status" value="1"/>
</dbReference>
<reference evidence="7" key="1">
    <citation type="submission" date="2018-06" db="EMBL/GenBank/DDBJ databases">
        <authorList>
            <person name="Zhirakovskaya E."/>
        </authorList>
    </citation>
    <scope>NUCLEOTIDE SEQUENCE</scope>
</reference>
<feature type="domain" description="Aminopeptidase P N-terminal" evidence="6">
    <location>
        <begin position="2"/>
        <end position="132"/>
    </location>
</feature>
<keyword evidence="7" id="KW-0031">Aminopeptidase</keyword>
<dbReference type="InterPro" id="IPR001131">
    <property type="entry name" value="Peptidase_M24B_aminopep-P_CS"/>
</dbReference>
<protein>
    <submittedName>
        <fullName evidence="7">Xaa-Pro aminopeptidase</fullName>
        <ecNumber evidence="7">3.4.11.9</ecNumber>
    </submittedName>
</protein>
<gene>
    <name evidence="7" type="ORF">MNBD_IGNAVI01-2048</name>
</gene>
<dbReference type="PANTHER" id="PTHR43226">
    <property type="entry name" value="XAA-PRO AMINOPEPTIDASE 3"/>
    <property type="match status" value="1"/>
</dbReference>
<dbReference type="GO" id="GO:0070006">
    <property type="term" value="F:metalloaminopeptidase activity"/>
    <property type="evidence" value="ECO:0007669"/>
    <property type="project" value="InterPro"/>
</dbReference>
<evidence type="ECO:0000256" key="4">
    <source>
        <dbReference type="ARBA" id="ARBA00022801"/>
    </source>
</evidence>
<evidence type="ECO:0000313" key="7">
    <source>
        <dbReference type="EMBL" id="VAX24897.1"/>
    </source>
</evidence>
<dbReference type="Gene3D" id="3.40.350.10">
    <property type="entry name" value="Creatinase/prolidase N-terminal domain"/>
    <property type="match status" value="1"/>
</dbReference>
<evidence type="ECO:0000256" key="2">
    <source>
        <dbReference type="ARBA" id="ARBA00008766"/>
    </source>
</evidence>
<keyword evidence="3" id="KW-0479">Metal-binding</keyword>
<proteinExistence type="inferred from homology"/>
<sequence length="463" mass="51908">MFSSKTYIERRNELKKIMKNGVLFFPGAVDTPMNYPANTYRFRQDSSFLYYFGIDAPNLAAVIDVDNNREIVFGNDRDIDDIIWMGPEKSISEKASEVGVTETRPMLELTEALSSHKNTGQTIHHLPQHQAEVIINFEQWLGIHHAEVNSQSSKDLIRAVVQQRSIKSDEEIVEIEKALDISYLMNTLAMRATESGVLEREVYGAVEGLALAGGNGVSFPIIFSTNGETLHNHHHENIMQDGDLVLLDSGAESMLHYASDITRTFPVNGKFTQRQKDVYNIVLESQIKAIEAIKPDVSYKDIHLQAAKVIASGLKEIGLMKGNIDDAVTEGAHALFFPHGLGHMLGLDVHDMEGLGEGFVGYDEESQRSDQFGLAYLRLAKKLHPGFVITVEPGIYFIPQLFKNWKTENKHSEFINYNEVEKYLDFGGIRIEDDVLVTNEGHRVLGKSLIPKTVEEVEQACGK</sequence>
<dbReference type="InterPro" id="IPR007865">
    <property type="entry name" value="Aminopep_P_N"/>
</dbReference>
<accession>A0A3B1D832</accession>
<name>A0A3B1D832_9ZZZZ</name>
<dbReference type="Gene3D" id="3.90.230.10">
    <property type="entry name" value="Creatinase/methionine aminopeptidase superfamily"/>
    <property type="match status" value="1"/>
</dbReference>
<dbReference type="AlphaFoldDB" id="A0A3B1D832"/>
<keyword evidence="7" id="KW-0645">Protease</keyword>
<keyword evidence="5" id="KW-0464">Manganese</keyword>
<organism evidence="7">
    <name type="scientific">hydrothermal vent metagenome</name>
    <dbReference type="NCBI Taxonomy" id="652676"/>
    <lineage>
        <taxon>unclassified sequences</taxon>
        <taxon>metagenomes</taxon>
        <taxon>ecological metagenomes</taxon>
    </lineage>
</organism>
<dbReference type="CDD" id="cd01087">
    <property type="entry name" value="Prolidase"/>
    <property type="match status" value="1"/>
</dbReference>
<comment type="cofactor">
    <cofactor evidence="1">
        <name>Mn(2+)</name>
        <dbReference type="ChEBI" id="CHEBI:29035"/>
    </cofactor>
</comment>
<dbReference type="PROSITE" id="PS00491">
    <property type="entry name" value="PROLINE_PEPTIDASE"/>
    <property type="match status" value="1"/>
</dbReference>
<dbReference type="SMART" id="SM01011">
    <property type="entry name" value="AMP_N"/>
    <property type="match status" value="1"/>
</dbReference>
<dbReference type="InterPro" id="IPR036005">
    <property type="entry name" value="Creatinase/aminopeptidase-like"/>
</dbReference>
<dbReference type="PANTHER" id="PTHR43226:SF4">
    <property type="entry name" value="XAA-PRO AMINOPEPTIDASE 3"/>
    <property type="match status" value="1"/>
</dbReference>
<dbReference type="SUPFAM" id="SSF53092">
    <property type="entry name" value="Creatinase/prolidase N-terminal domain"/>
    <property type="match status" value="1"/>
</dbReference>
<dbReference type="EMBL" id="UOGD01000285">
    <property type="protein sequence ID" value="VAX24897.1"/>
    <property type="molecule type" value="Genomic_DNA"/>
</dbReference>
<dbReference type="InterPro" id="IPR052433">
    <property type="entry name" value="X-Pro_dipept-like"/>
</dbReference>
<dbReference type="InterPro" id="IPR029149">
    <property type="entry name" value="Creatin/AminoP/Spt16_N"/>
</dbReference>
<dbReference type="Pfam" id="PF00557">
    <property type="entry name" value="Peptidase_M24"/>
    <property type="match status" value="1"/>
</dbReference>
<dbReference type="InterPro" id="IPR000994">
    <property type="entry name" value="Pept_M24"/>
</dbReference>